<keyword evidence="3" id="KW-1185">Reference proteome</keyword>
<dbReference type="EMBL" id="JBBMEK010000286">
    <property type="protein sequence ID" value="MEQ2366511.1"/>
    <property type="molecule type" value="Genomic_DNA"/>
</dbReference>
<feature type="non-terminal residue" evidence="2">
    <location>
        <position position="1"/>
    </location>
</feature>
<evidence type="ECO:0000256" key="1">
    <source>
        <dbReference type="SAM" id="MobiDB-lite"/>
    </source>
</evidence>
<keyword evidence="2" id="KW-0067">ATP-binding</keyword>
<proteinExistence type="predicted"/>
<accession>A0ABV1BAG6</accession>
<name>A0ABV1BAG6_9FIRM</name>
<feature type="region of interest" description="Disordered" evidence="1">
    <location>
        <begin position="1"/>
        <end position="23"/>
    </location>
</feature>
<protein>
    <submittedName>
        <fullName evidence="2">Helicase</fullName>
    </submittedName>
</protein>
<reference evidence="2 3" key="1">
    <citation type="submission" date="2024-03" db="EMBL/GenBank/DDBJ databases">
        <title>Human intestinal bacterial collection.</title>
        <authorList>
            <person name="Pauvert C."/>
            <person name="Hitch T.C.A."/>
            <person name="Clavel T."/>
        </authorList>
    </citation>
    <scope>NUCLEOTIDE SEQUENCE [LARGE SCALE GENOMIC DNA]</scope>
    <source>
        <strain evidence="2 3">CLA-AA-H190</strain>
    </source>
</reference>
<feature type="compositionally biased region" description="Basic and acidic residues" evidence="1">
    <location>
        <begin position="67"/>
        <end position="87"/>
    </location>
</feature>
<feature type="region of interest" description="Disordered" evidence="1">
    <location>
        <begin position="45"/>
        <end position="87"/>
    </location>
</feature>
<dbReference type="Proteomes" id="UP001469749">
    <property type="component" value="Unassembled WGS sequence"/>
</dbReference>
<keyword evidence="2" id="KW-0347">Helicase</keyword>
<evidence type="ECO:0000313" key="2">
    <source>
        <dbReference type="EMBL" id="MEQ2366511.1"/>
    </source>
</evidence>
<keyword evidence="2" id="KW-0547">Nucleotide-binding</keyword>
<feature type="compositionally biased region" description="Low complexity" evidence="1">
    <location>
        <begin position="1"/>
        <end position="14"/>
    </location>
</feature>
<feature type="compositionally biased region" description="Basic and acidic residues" evidence="1">
    <location>
        <begin position="49"/>
        <end position="60"/>
    </location>
</feature>
<dbReference type="GO" id="GO:0004386">
    <property type="term" value="F:helicase activity"/>
    <property type="evidence" value="ECO:0007669"/>
    <property type="project" value="UniProtKB-KW"/>
</dbReference>
<gene>
    <name evidence="2" type="ORF">WMO25_15710</name>
</gene>
<evidence type="ECO:0000313" key="3">
    <source>
        <dbReference type="Proteomes" id="UP001469749"/>
    </source>
</evidence>
<comment type="caution">
    <text evidence="2">The sequence shown here is derived from an EMBL/GenBank/DDBJ whole genome shotgun (WGS) entry which is preliminary data.</text>
</comment>
<organism evidence="2 3">
    <name type="scientific">Coprococcus intestinihominis</name>
    <dbReference type="NCBI Taxonomy" id="3133154"/>
    <lineage>
        <taxon>Bacteria</taxon>
        <taxon>Bacillati</taxon>
        <taxon>Bacillota</taxon>
        <taxon>Clostridia</taxon>
        <taxon>Lachnospirales</taxon>
        <taxon>Lachnospiraceae</taxon>
        <taxon>Coprococcus</taxon>
    </lineage>
</organism>
<sequence>ANEQLNNLYNQQEAAKAEVGKPFPQEAELTAKSQRLAELDAALNMEDSVENRDERSESERPSVLADLKSKAEHIPPAKYSETREEVL</sequence>
<keyword evidence="2" id="KW-0378">Hydrolase</keyword>